<dbReference type="InterPro" id="IPR016035">
    <property type="entry name" value="Acyl_Trfase/lysoPLipase"/>
</dbReference>
<dbReference type="PROSITE" id="PS01237">
    <property type="entry name" value="UPF0028"/>
    <property type="match status" value="1"/>
</dbReference>
<dbReference type="VEuPathDB" id="FungiDB:B1J91_L11154g"/>
<feature type="short sequence motif" description="GXGXXG" evidence="13">
    <location>
        <begin position="1426"/>
        <end position="1431"/>
    </location>
</feature>
<dbReference type="CDD" id="cd00038">
    <property type="entry name" value="CAP_ED"/>
    <property type="match status" value="2"/>
</dbReference>
<evidence type="ECO:0000256" key="11">
    <source>
        <dbReference type="ARBA" id="ARBA00023098"/>
    </source>
</evidence>
<dbReference type="FunFam" id="3.40.1090.10:FF:000013">
    <property type="entry name" value="Lysophospholipase NTE1"/>
    <property type="match status" value="1"/>
</dbReference>
<dbReference type="CDD" id="cd07227">
    <property type="entry name" value="Pat_Fungal_NTE1"/>
    <property type="match status" value="1"/>
</dbReference>
<dbReference type="VEuPathDB" id="FungiDB:GWK60_L15125"/>
<evidence type="ECO:0000256" key="14">
    <source>
        <dbReference type="RuleBase" id="RU362043"/>
    </source>
</evidence>
<dbReference type="Pfam" id="PF00027">
    <property type="entry name" value="cNMP_binding"/>
    <property type="match status" value="2"/>
</dbReference>
<feature type="compositionally biased region" description="Polar residues" evidence="15">
    <location>
        <begin position="326"/>
        <end position="336"/>
    </location>
</feature>
<evidence type="ECO:0000256" key="2">
    <source>
        <dbReference type="ARBA" id="ARBA00006636"/>
    </source>
</evidence>
<accession>A0A0W0CSJ5</accession>
<dbReference type="SMART" id="SM00100">
    <property type="entry name" value="cNMP"/>
    <property type="match status" value="2"/>
</dbReference>
<dbReference type="PANTHER" id="PTHR14226:SF29">
    <property type="entry name" value="NEUROPATHY TARGET ESTERASE SWS"/>
    <property type="match status" value="1"/>
</dbReference>
<evidence type="ECO:0000256" key="6">
    <source>
        <dbReference type="ARBA" id="ARBA00022737"/>
    </source>
</evidence>
<evidence type="ECO:0000259" key="16">
    <source>
        <dbReference type="PROSITE" id="PS50042"/>
    </source>
</evidence>
<evidence type="ECO:0000256" key="3">
    <source>
        <dbReference type="ARBA" id="ARBA00013274"/>
    </source>
</evidence>
<keyword evidence="6" id="KW-0677">Repeat</keyword>
<dbReference type="InterPro" id="IPR014710">
    <property type="entry name" value="RmlC-like_jellyroll"/>
</dbReference>
<dbReference type="SUPFAM" id="SSF51206">
    <property type="entry name" value="cAMP-binding domain-like"/>
    <property type="match status" value="4"/>
</dbReference>
<feature type="domain" description="Cyclic nucleotide-binding" evidence="16">
    <location>
        <begin position="865"/>
        <end position="969"/>
    </location>
</feature>
<keyword evidence="7 13" id="KW-0378">Hydrolase</keyword>
<feature type="region of interest" description="Disordered" evidence="15">
    <location>
        <begin position="141"/>
        <end position="167"/>
    </location>
</feature>
<evidence type="ECO:0000256" key="10">
    <source>
        <dbReference type="ARBA" id="ARBA00022989"/>
    </source>
</evidence>
<dbReference type="Proteomes" id="UP000054886">
    <property type="component" value="Unassembled WGS sequence"/>
</dbReference>
<feature type="region of interest" description="Disordered" evidence="15">
    <location>
        <begin position="1034"/>
        <end position="1055"/>
    </location>
</feature>
<feature type="compositionally biased region" description="Polar residues" evidence="15">
    <location>
        <begin position="729"/>
        <end position="756"/>
    </location>
</feature>
<dbReference type="GO" id="GO:0071071">
    <property type="term" value="P:regulation of phospholipid biosynthetic process"/>
    <property type="evidence" value="ECO:0007669"/>
    <property type="project" value="EnsemblFungi"/>
</dbReference>
<keyword evidence="11 13" id="KW-0443">Lipid metabolism</keyword>
<feature type="domain" description="PNPLA" evidence="17">
    <location>
        <begin position="1422"/>
        <end position="1586"/>
    </location>
</feature>
<organism evidence="19 20">
    <name type="scientific">Candida glabrata</name>
    <name type="common">Yeast</name>
    <name type="synonym">Torulopsis glabrata</name>
    <dbReference type="NCBI Taxonomy" id="5478"/>
    <lineage>
        <taxon>Eukaryota</taxon>
        <taxon>Fungi</taxon>
        <taxon>Dikarya</taxon>
        <taxon>Ascomycota</taxon>
        <taxon>Saccharomycotina</taxon>
        <taxon>Saccharomycetes</taxon>
        <taxon>Saccharomycetales</taxon>
        <taxon>Saccharomycetaceae</taxon>
        <taxon>Nakaseomyces</taxon>
    </lineage>
</organism>
<feature type="compositionally biased region" description="Polar residues" evidence="15">
    <location>
        <begin position="454"/>
        <end position="479"/>
    </location>
</feature>
<sequence length="1728" mass="193367">MDSSSIAHESDIVSTERNILPERFISNKQQGNYLEDGSGDGNGKAAEHWLLAAIFNFFWVISYFISGSTHIAFRSSWYIVSLLLLKFPKWIIVEANHIHLTIPFSVLVVTLAIIFYVSYEFLKGRLLSEYKNLTSDLNTDSLNSKNSKSSRLLHHDSKDSNTTRRRRYSSGKLLSSALHESHSGINGGDDGDDTFLSSYLDQFLSAIRIFGYLEKPVFHDLTKNMKTQKLDEGEILLLDNSVGFAIVVEGTLDIYHEVEEKGNMNDIDGDFMVDDNQSIYSILKRKKKKYSTSRHGQYNNNSDPGHYNGHNVNGDDEDDDDGILQMRSSSRNQNIPSFDAIESSSSDEESDINDGDSESQSESDDESTGFIRLKDGLGKFQLLNTVKAGNPVSSLVNILNLFTSANDNVTSPSRTGRMDSNYTNPVERPTSKLSTSIEESAMRLELGKYSLSPTEASYRSTSNPSNNFSKDNDPLSKSISGPDAVTTPSLPPLNNRAFVIPKVVARAATDCTIAIIPPQAFAKLKAKYPRSASHIIQMILTKLYHVTFQTAHKYLGLTQEIAYTELLLNRTVSYDLPNYLKEIVIDRFKDKGKDMNLQKGFQSPTSSRLTSNFNGNSNNQRTNSRNSQALMSTRDLRKTRPELSQQSSMIHSPTPITGSRHVVLESRDKYNPGDLLSNVPLSRINLASPSSRGFDYSSMKKESSPQSSVNSRKRSTTGERPRLLKRPSIYNNQSSSRSDALKGNNSNNKDINFTSFSAQEETEDSVVRMALVEAMLTYLGVNKTNMSILPGIYDGAPSEPHSHRASEISLVSSYTSSAAPQTTIRILPKEYAIVSTRKQKQSSKKRRKYKEEISPTLDYEYAKNEFAQAIELQYFKQGTVIVEQDTRGKGLYYVVSGKIDVTTSTVSDHEIFNSTRDKKKKKSKTLFTIESGGIAGYLSSLVSYKSFVTLIAKTDVYVGFLPYQTLEKLCDKYFLIYLRIAESLTSLLTPRMLKLDHALEWLHLNASDTLFNQGDPANGIYVILNGRLRQLRNPELEENSTDYPNDGEEKDSSRDSTIVMGELGQGESFGEVEVLTAMDRISSMVAVRDTELARIPRSLFELLAIEHPSIMIRVSRLVAKKILGQGQANMALPKIGSGSNLRHDLNLTIPPSSSSSIHTHSYGNDNSNQMNNANFRTITILPITSGLPVESFAMKLVHAFKQVGRTTIGLNQRTTLSHLGRHAFDKLAKLKESGYFAELEELYQTVVYIADTPVKSSWTKTCIAQADCVILLARADDSPEIGEYERLLLKSKTTSRTELVLLHNERSVEPGMTQRWLRSRSWVHNHYHIQFAMDSLVNSSNVKDTGGNIGALNLVDKFIQTELGRKTQYNISKLLPESIKMTVENFSSRFMKRKRQYYTPVHRHKDDFLRLARILSGQAIGLVLGGGGARGLSHLGILQALEERGIPIDMIGGTSIGSFVGGLYAKDYDLVPIFGRIKKFAGRISSIWRMLSDFTWPVTSYTTGHEFNRGIWKSFGDTRIEDFWVQYFCNSTNITESVQEIHSYGYAWRYVRASMSLAGLLPPIEDNGSMLLDGGYVDNLPVLEMKARGCNTIFAVDVGSVDDRTPMKYGDSLNGFWIILNRWNPFSKHPNIPTMAEIQVRLGYVSSVNALEKAKRTPGVIYVRPPIENYATLDFGKFEEIYKVGADFGKVFLQALAEEGKMPYIPGSNADLVGDVETGFFLHRRNSI</sequence>
<evidence type="ECO:0000259" key="17">
    <source>
        <dbReference type="PROSITE" id="PS51635"/>
    </source>
</evidence>
<proteinExistence type="inferred from homology"/>
<feature type="compositionally biased region" description="Basic and acidic residues" evidence="15">
    <location>
        <begin position="153"/>
        <end position="162"/>
    </location>
</feature>
<feature type="active site" description="Proton acceptor" evidence="13">
    <location>
        <position position="1573"/>
    </location>
</feature>
<dbReference type="Gene3D" id="2.60.120.10">
    <property type="entry name" value="Jelly Rolls"/>
    <property type="match status" value="2"/>
</dbReference>
<dbReference type="Pfam" id="PF01734">
    <property type="entry name" value="Patatin"/>
    <property type="match status" value="1"/>
</dbReference>
<comment type="function">
    <text evidence="14">Intracellular phospholipase B that catalyzes the double deacylation of phosphatidylcholine (PC) to glycerophosphocholine (GroPCho). Plays an important role in membrane lipid homeostasis.</text>
</comment>
<feature type="short sequence motif" description="GXSXG" evidence="13">
    <location>
        <begin position="1453"/>
        <end position="1457"/>
    </location>
</feature>
<dbReference type="InterPro" id="IPR000595">
    <property type="entry name" value="cNMP-bd_dom"/>
</dbReference>
<keyword evidence="5 14" id="KW-0812">Transmembrane</keyword>
<dbReference type="FunFam" id="3.40.1090.10:FF:000007">
    <property type="entry name" value="Lysophospholipase NTE1"/>
    <property type="match status" value="1"/>
</dbReference>
<evidence type="ECO:0000256" key="13">
    <source>
        <dbReference type="PROSITE-ProRule" id="PRU01161"/>
    </source>
</evidence>
<dbReference type="InterPro" id="IPR050301">
    <property type="entry name" value="NTE"/>
</dbReference>
<dbReference type="EC" id="3.1.1.5" evidence="3 14"/>
<evidence type="ECO:0000313" key="20">
    <source>
        <dbReference type="Proteomes" id="UP000054886"/>
    </source>
</evidence>
<evidence type="ECO:0000256" key="1">
    <source>
        <dbReference type="ARBA" id="ARBA00004586"/>
    </source>
</evidence>
<feature type="compositionally biased region" description="Polar residues" evidence="15">
    <location>
        <begin position="406"/>
        <end position="424"/>
    </location>
</feature>
<evidence type="ECO:0000313" key="18">
    <source>
        <dbReference type="EMBL" id="KTA97927.1"/>
    </source>
</evidence>
<keyword evidence="9 13" id="KW-0442">Lipid degradation</keyword>
<feature type="compositionally biased region" description="Polar residues" evidence="15">
    <location>
        <begin position="642"/>
        <end position="657"/>
    </location>
</feature>
<dbReference type="PROSITE" id="PS51635">
    <property type="entry name" value="PNPLA"/>
    <property type="match status" value="1"/>
</dbReference>
<dbReference type="OMA" id="SSGYVWR"/>
<dbReference type="VEuPathDB" id="FungiDB:GVI51_L11099"/>
<evidence type="ECO:0000256" key="7">
    <source>
        <dbReference type="ARBA" id="ARBA00022801"/>
    </source>
</evidence>
<dbReference type="Pfam" id="PF24179">
    <property type="entry name" value="NTE_Ploop"/>
    <property type="match status" value="1"/>
</dbReference>
<dbReference type="PANTHER" id="PTHR14226">
    <property type="entry name" value="NEUROPATHY TARGET ESTERASE/SWISS CHEESE D.MELANOGASTER"/>
    <property type="match status" value="1"/>
</dbReference>
<feature type="transmembrane region" description="Helical" evidence="14">
    <location>
        <begin position="48"/>
        <end position="65"/>
    </location>
</feature>
<evidence type="ECO:0000313" key="19">
    <source>
        <dbReference type="EMBL" id="KTB02963.1"/>
    </source>
</evidence>
<evidence type="ECO:0000256" key="9">
    <source>
        <dbReference type="ARBA" id="ARBA00022963"/>
    </source>
</evidence>
<dbReference type="EMBL" id="LLZZ01000122">
    <property type="protein sequence ID" value="KTB02963.1"/>
    <property type="molecule type" value="Genomic_DNA"/>
</dbReference>
<dbReference type="GO" id="GO:0034638">
    <property type="term" value="P:phosphatidylcholine catabolic process"/>
    <property type="evidence" value="ECO:0007669"/>
    <property type="project" value="EnsemblFungi"/>
</dbReference>
<reference evidence="19 20" key="1">
    <citation type="submission" date="2015-10" db="EMBL/GenBank/DDBJ databases">
        <title>Draft genomes sequences of Candida glabrata isolates 1A, 1B, 2A, 2B, 3A and 3B.</title>
        <authorList>
            <person name="Haavelsrud O.E."/>
            <person name="Gaustad P."/>
        </authorList>
    </citation>
    <scope>NUCLEOTIDE SEQUENCE [LARGE SCALE GENOMIC DNA]</scope>
    <source>
        <strain evidence="19">910700640</strain>
    </source>
</reference>
<feature type="region of interest" description="Disordered" evidence="15">
    <location>
        <begin position="596"/>
        <end position="660"/>
    </location>
</feature>
<evidence type="ECO:0000256" key="5">
    <source>
        <dbReference type="ARBA" id="ARBA00022692"/>
    </source>
</evidence>
<feature type="compositionally biased region" description="Polar residues" evidence="15">
    <location>
        <begin position="599"/>
        <end position="609"/>
    </location>
</feature>
<comment type="catalytic activity">
    <reaction evidence="14">
        <text>a 1-acyl-sn-glycero-3-phosphocholine + H2O = sn-glycerol 3-phosphocholine + a fatty acid + H(+)</text>
        <dbReference type="Rhea" id="RHEA:15177"/>
        <dbReference type="ChEBI" id="CHEBI:15377"/>
        <dbReference type="ChEBI" id="CHEBI:15378"/>
        <dbReference type="ChEBI" id="CHEBI:16870"/>
        <dbReference type="ChEBI" id="CHEBI:28868"/>
        <dbReference type="ChEBI" id="CHEBI:58168"/>
        <dbReference type="EC" id="3.1.1.5"/>
    </reaction>
</comment>
<dbReference type="InterPro" id="IPR002641">
    <property type="entry name" value="PNPLA_dom"/>
</dbReference>
<comment type="subcellular location">
    <subcellularLocation>
        <location evidence="1 14">Endoplasmic reticulum membrane</location>
    </subcellularLocation>
</comment>
<feature type="region of interest" description="Disordered" evidence="15">
    <location>
        <begin position="687"/>
        <end position="756"/>
    </location>
</feature>
<dbReference type="VEuPathDB" id="FungiDB:CAGL0L11154g"/>
<feature type="region of interest" description="Disordered" evidence="15">
    <location>
        <begin position="454"/>
        <end position="488"/>
    </location>
</feature>
<evidence type="ECO:0000256" key="4">
    <source>
        <dbReference type="ARBA" id="ARBA00018317"/>
    </source>
</evidence>
<dbReference type="PROSITE" id="PS50042">
    <property type="entry name" value="CNMP_BINDING_3"/>
    <property type="match status" value="2"/>
</dbReference>
<feature type="compositionally biased region" description="Low complexity" evidence="15">
    <location>
        <begin position="141"/>
        <end position="150"/>
    </location>
</feature>
<dbReference type="InterPro" id="IPR018490">
    <property type="entry name" value="cNMP-bd_dom_sf"/>
</dbReference>
<dbReference type="GO" id="GO:0004622">
    <property type="term" value="F:phosphatidylcholine lysophospholipase activity"/>
    <property type="evidence" value="ECO:0007669"/>
    <property type="project" value="UniProtKB-EC"/>
</dbReference>
<dbReference type="SMR" id="A0A0W0CSJ5"/>
<comment type="caution">
    <text evidence="19">The sequence shown here is derived from an EMBL/GenBank/DDBJ whole genome shotgun (WGS) entry which is preliminary data.</text>
</comment>
<feature type="transmembrane region" description="Helical" evidence="14">
    <location>
        <begin position="100"/>
        <end position="119"/>
    </location>
</feature>
<evidence type="ECO:0000256" key="12">
    <source>
        <dbReference type="ARBA" id="ARBA00023136"/>
    </source>
</evidence>
<protein>
    <recommendedName>
        <fullName evidence="4 14">Lysophospholipase NTE1</fullName>
        <ecNumber evidence="3 14">3.1.1.5</ecNumber>
    </recommendedName>
    <alternativeName>
        <fullName evidence="14">Intracellular phospholipase B</fullName>
    </alternativeName>
</protein>
<name>A0A0W0CSJ5_CANGB</name>
<feature type="active site" description="Nucleophile" evidence="13">
    <location>
        <position position="1455"/>
    </location>
</feature>
<feature type="compositionally biased region" description="Acidic residues" evidence="15">
    <location>
        <begin position="1036"/>
        <end position="1049"/>
    </location>
</feature>
<keyword evidence="8 14" id="KW-0256">Endoplasmic reticulum</keyword>
<feature type="short sequence motif" description="DGA/G" evidence="13">
    <location>
        <begin position="1573"/>
        <end position="1575"/>
    </location>
</feature>
<dbReference type="GO" id="GO:0005789">
    <property type="term" value="C:endoplasmic reticulum membrane"/>
    <property type="evidence" value="ECO:0007669"/>
    <property type="project" value="UniProtKB-SubCell"/>
</dbReference>
<evidence type="ECO:0000256" key="15">
    <source>
        <dbReference type="SAM" id="MobiDB-lite"/>
    </source>
</evidence>
<feature type="compositionally biased region" description="Acidic residues" evidence="15">
    <location>
        <begin position="345"/>
        <end position="367"/>
    </location>
</feature>
<feature type="compositionally biased region" description="Low complexity" evidence="15">
    <location>
        <begin position="610"/>
        <end position="628"/>
    </location>
</feature>
<dbReference type="InterPro" id="IPR056556">
    <property type="entry name" value="NTE1_P-loop_dom"/>
</dbReference>
<dbReference type="EMBL" id="LLZZ01000155">
    <property type="protein sequence ID" value="KTA97927.1"/>
    <property type="molecule type" value="Genomic_DNA"/>
</dbReference>
<keyword evidence="10 14" id="KW-1133">Transmembrane helix</keyword>
<dbReference type="Gene3D" id="3.40.1090.10">
    <property type="entry name" value="Cytosolic phospholipase A2 catalytic domain"/>
    <property type="match status" value="2"/>
</dbReference>
<feature type="compositionally biased region" description="Polar residues" evidence="15">
    <location>
        <begin position="293"/>
        <end position="303"/>
    </location>
</feature>
<feature type="domain" description="Cyclic nucleotide-binding" evidence="16">
    <location>
        <begin position="983"/>
        <end position="1121"/>
    </location>
</feature>
<dbReference type="InterPro" id="IPR001423">
    <property type="entry name" value="LysoPLipase_patatin_CS"/>
</dbReference>
<evidence type="ECO:0000256" key="8">
    <source>
        <dbReference type="ARBA" id="ARBA00022824"/>
    </source>
</evidence>
<dbReference type="SUPFAM" id="SSF52151">
    <property type="entry name" value="FabD/lysophospholipase-like"/>
    <property type="match status" value="1"/>
</dbReference>
<feature type="region of interest" description="Disordered" evidence="15">
    <location>
        <begin position="406"/>
        <end position="436"/>
    </location>
</feature>
<gene>
    <name evidence="19" type="ORF">AO440_004775</name>
    <name evidence="18" type="ORF">AO440_005268</name>
</gene>
<keyword evidence="12 14" id="KW-0472">Membrane</keyword>
<comment type="similarity">
    <text evidence="2 14">Belongs to the NTE family.</text>
</comment>
<feature type="region of interest" description="Disordered" evidence="15">
    <location>
        <begin position="285"/>
        <end position="368"/>
    </location>
</feature>